<dbReference type="GO" id="GO:0003700">
    <property type="term" value="F:DNA-binding transcription factor activity"/>
    <property type="evidence" value="ECO:0007669"/>
    <property type="project" value="TreeGrafter"/>
</dbReference>
<name>A0A5C4MNS3_9ACTN</name>
<dbReference type="Gene3D" id="1.10.10.60">
    <property type="entry name" value="Homeodomain-like"/>
    <property type="match status" value="1"/>
</dbReference>
<dbReference type="SUPFAM" id="SSF46689">
    <property type="entry name" value="Homeodomain-like"/>
    <property type="match status" value="1"/>
</dbReference>
<comment type="caution">
    <text evidence="6">The sequence shown here is derived from an EMBL/GenBank/DDBJ whole genome shotgun (WGS) entry which is preliminary data.</text>
</comment>
<dbReference type="GO" id="GO:0000976">
    <property type="term" value="F:transcription cis-regulatory region binding"/>
    <property type="evidence" value="ECO:0007669"/>
    <property type="project" value="TreeGrafter"/>
</dbReference>
<dbReference type="PROSITE" id="PS50977">
    <property type="entry name" value="HTH_TETR_2"/>
    <property type="match status" value="1"/>
</dbReference>
<dbReference type="AlphaFoldDB" id="A0A5C4MNS3"/>
<dbReference type="Pfam" id="PF02909">
    <property type="entry name" value="TetR_C_1"/>
    <property type="match status" value="1"/>
</dbReference>
<gene>
    <name evidence="6" type="ORF">FHE65_14140</name>
</gene>
<dbReference type="PANTHER" id="PTHR30055">
    <property type="entry name" value="HTH-TYPE TRANSCRIPTIONAL REGULATOR RUTR"/>
    <property type="match status" value="1"/>
</dbReference>
<organism evidence="6 7">
    <name type="scientific">Mumia zhuanghuii</name>
    <dbReference type="NCBI Taxonomy" id="2585211"/>
    <lineage>
        <taxon>Bacteria</taxon>
        <taxon>Bacillati</taxon>
        <taxon>Actinomycetota</taxon>
        <taxon>Actinomycetes</taxon>
        <taxon>Propionibacteriales</taxon>
        <taxon>Nocardioidaceae</taxon>
        <taxon>Mumia</taxon>
    </lineage>
</organism>
<dbReference type="SUPFAM" id="SSF48498">
    <property type="entry name" value="Tetracyclin repressor-like, C-terminal domain"/>
    <property type="match status" value="1"/>
</dbReference>
<dbReference type="InterPro" id="IPR009057">
    <property type="entry name" value="Homeodomain-like_sf"/>
</dbReference>
<dbReference type="InterPro" id="IPR036271">
    <property type="entry name" value="Tet_transcr_reg_TetR-rel_C_sf"/>
</dbReference>
<dbReference type="Proteomes" id="UP000306740">
    <property type="component" value="Unassembled WGS sequence"/>
</dbReference>
<sequence length="259" mass="28030">MSEEMQLPDELALLWGRRSSGRRGPRPELDASAIVAVAVDIADADGLEAVSMARVAKQLGFSTMALYRHVANKEELLSLMWNESASVARTVEITGATWRERMRSWAALQQEMLASHPWLAQLPMSNPPMGPSAFAWIERGLDALADTPLSDEDKLQVIGAISAYALAEARMAYEEAAAADRRRAAGKPVVAFENVIRQLADPADYPNLARLAASTPPVPAVGEPGYDQHGEAGFSFGLELLLDGIAALIARREQSPRTP</sequence>
<proteinExistence type="predicted"/>
<evidence type="ECO:0000256" key="1">
    <source>
        <dbReference type="ARBA" id="ARBA00023015"/>
    </source>
</evidence>
<dbReference type="GO" id="GO:0045892">
    <property type="term" value="P:negative regulation of DNA-templated transcription"/>
    <property type="evidence" value="ECO:0007669"/>
    <property type="project" value="InterPro"/>
</dbReference>
<dbReference type="Gene3D" id="1.10.357.10">
    <property type="entry name" value="Tetracycline Repressor, domain 2"/>
    <property type="match status" value="1"/>
</dbReference>
<dbReference type="InterPro" id="IPR001647">
    <property type="entry name" value="HTH_TetR"/>
</dbReference>
<evidence type="ECO:0000313" key="6">
    <source>
        <dbReference type="EMBL" id="TNC45993.1"/>
    </source>
</evidence>
<evidence type="ECO:0000313" key="7">
    <source>
        <dbReference type="Proteomes" id="UP000306740"/>
    </source>
</evidence>
<keyword evidence="2 4" id="KW-0238">DNA-binding</keyword>
<dbReference type="InterPro" id="IPR050109">
    <property type="entry name" value="HTH-type_TetR-like_transc_reg"/>
</dbReference>
<reference evidence="6 7" key="1">
    <citation type="submission" date="2019-05" db="EMBL/GenBank/DDBJ databases">
        <title>Mumia sp. nov., isolated from the intestinal contents of plateau pika (Ochotona curzoniae) in the Qinghai-Tibet plateau of China.</title>
        <authorList>
            <person name="Tian Z."/>
        </authorList>
    </citation>
    <scope>NUCLEOTIDE SEQUENCE [LARGE SCALE GENOMIC DNA]</scope>
    <source>
        <strain evidence="7">527</strain>
    </source>
</reference>
<dbReference type="OrthoDB" id="329481at2"/>
<dbReference type="EMBL" id="VDFR01000063">
    <property type="protein sequence ID" value="TNC45993.1"/>
    <property type="molecule type" value="Genomic_DNA"/>
</dbReference>
<evidence type="ECO:0000259" key="5">
    <source>
        <dbReference type="PROSITE" id="PS50977"/>
    </source>
</evidence>
<keyword evidence="3" id="KW-0804">Transcription</keyword>
<dbReference type="InterPro" id="IPR004111">
    <property type="entry name" value="Repressor_TetR_C"/>
</dbReference>
<protein>
    <submittedName>
        <fullName evidence="6">TetR/AcrR family transcriptional regulator</fullName>
    </submittedName>
</protein>
<dbReference type="RefSeq" id="WP_139084833.1">
    <property type="nucleotide sequence ID" value="NZ_VDFR01000063.1"/>
</dbReference>
<feature type="DNA-binding region" description="H-T-H motif" evidence="4">
    <location>
        <begin position="51"/>
        <end position="70"/>
    </location>
</feature>
<evidence type="ECO:0000256" key="2">
    <source>
        <dbReference type="ARBA" id="ARBA00023125"/>
    </source>
</evidence>
<dbReference type="PANTHER" id="PTHR30055:SF151">
    <property type="entry name" value="TRANSCRIPTIONAL REGULATORY PROTEIN"/>
    <property type="match status" value="1"/>
</dbReference>
<keyword evidence="1" id="KW-0805">Transcription regulation</keyword>
<feature type="domain" description="HTH tetR-type" evidence="5">
    <location>
        <begin position="28"/>
        <end position="88"/>
    </location>
</feature>
<evidence type="ECO:0000256" key="4">
    <source>
        <dbReference type="PROSITE-ProRule" id="PRU00335"/>
    </source>
</evidence>
<dbReference type="Pfam" id="PF00440">
    <property type="entry name" value="TetR_N"/>
    <property type="match status" value="1"/>
</dbReference>
<accession>A0A5C4MNS3</accession>
<evidence type="ECO:0000256" key="3">
    <source>
        <dbReference type="ARBA" id="ARBA00023163"/>
    </source>
</evidence>